<dbReference type="Gene3D" id="3.30.70.3400">
    <property type="match status" value="2"/>
</dbReference>
<dbReference type="FunFam" id="1.20.1640.10:FF:000004">
    <property type="entry name" value="Protein translocase subunit SecD"/>
    <property type="match status" value="1"/>
</dbReference>
<evidence type="ECO:0000256" key="10">
    <source>
        <dbReference type="HAMAP-Rule" id="MF_01463"/>
    </source>
</evidence>
<evidence type="ECO:0000313" key="15">
    <source>
        <dbReference type="Proteomes" id="UP000554286"/>
    </source>
</evidence>
<evidence type="ECO:0000256" key="9">
    <source>
        <dbReference type="ARBA" id="ARBA00023136"/>
    </source>
</evidence>
<feature type="domain" description="SecDF P1 head subdomain" evidence="13">
    <location>
        <begin position="234"/>
        <end position="338"/>
    </location>
</feature>
<dbReference type="InterPro" id="IPR005791">
    <property type="entry name" value="SecD"/>
</dbReference>
<dbReference type="PANTHER" id="PTHR30081:SF1">
    <property type="entry name" value="PROTEIN TRANSLOCASE SUBUNIT SECD"/>
    <property type="match status" value="1"/>
</dbReference>
<dbReference type="GO" id="GO:0065002">
    <property type="term" value="P:intracellular protein transmembrane transport"/>
    <property type="evidence" value="ECO:0007669"/>
    <property type="project" value="UniProtKB-UniRule"/>
</dbReference>
<comment type="similarity">
    <text evidence="10">Belongs to the SecD/SecF family. SecD subfamily.</text>
</comment>
<evidence type="ECO:0000256" key="4">
    <source>
        <dbReference type="ARBA" id="ARBA00022519"/>
    </source>
</evidence>
<dbReference type="Proteomes" id="UP000554286">
    <property type="component" value="Unassembled WGS sequence"/>
</dbReference>
<keyword evidence="4" id="KW-0997">Cell inner membrane</keyword>
<keyword evidence="8 10" id="KW-0811">Translocation</keyword>
<dbReference type="FunFam" id="3.30.1360.200:FF:000002">
    <property type="entry name" value="Preprotein translocase subunit SecD"/>
    <property type="match status" value="1"/>
</dbReference>
<dbReference type="SUPFAM" id="SSF82866">
    <property type="entry name" value="Multidrug efflux transporter AcrB transmembrane domain"/>
    <property type="match status" value="1"/>
</dbReference>
<dbReference type="InterPro" id="IPR054384">
    <property type="entry name" value="SecDF_P1_head"/>
</dbReference>
<dbReference type="Gene3D" id="3.30.1360.200">
    <property type="match status" value="1"/>
</dbReference>
<dbReference type="Pfam" id="PF07549">
    <property type="entry name" value="Sec_GG"/>
    <property type="match status" value="1"/>
</dbReference>
<dbReference type="GO" id="GO:0006605">
    <property type="term" value="P:protein targeting"/>
    <property type="evidence" value="ECO:0007669"/>
    <property type="project" value="UniProtKB-UniRule"/>
</dbReference>
<evidence type="ECO:0000256" key="3">
    <source>
        <dbReference type="ARBA" id="ARBA00022475"/>
    </source>
</evidence>
<keyword evidence="15" id="KW-1185">Reference proteome</keyword>
<feature type="transmembrane region" description="Helical" evidence="10">
    <location>
        <begin position="488"/>
        <end position="511"/>
    </location>
</feature>
<keyword evidence="5 10" id="KW-0812">Transmembrane</keyword>
<dbReference type="GO" id="GO:0015450">
    <property type="term" value="F:protein-transporting ATPase activity"/>
    <property type="evidence" value="ECO:0007669"/>
    <property type="project" value="InterPro"/>
</dbReference>
<evidence type="ECO:0000256" key="7">
    <source>
        <dbReference type="ARBA" id="ARBA00022989"/>
    </source>
</evidence>
<feature type="transmembrane region" description="Helical" evidence="10">
    <location>
        <begin position="359"/>
        <end position="377"/>
    </location>
</feature>
<evidence type="ECO:0000256" key="8">
    <source>
        <dbReference type="ARBA" id="ARBA00023010"/>
    </source>
</evidence>
<gene>
    <name evidence="10" type="primary">secD</name>
    <name evidence="14" type="ORF">GGD89_002457</name>
</gene>
<dbReference type="Pfam" id="PF22599">
    <property type="entry name" value="SecDF_P1_head"/>
    <property type="match status" value="1"/>
</dbReference>
<dbReference type="Pfam" id="PF02355">
    <property type="entry name" value="SecD_SecF_C"/>
    <property type="match status" value="1"/>
</dbReference>
<dbReference type="InterPro" id="IPR022813">
    <property type="entry name" value="SecD/SecF_arch_bac"/>
</dbReference>
<dbReference type="GO" id="GO:0005886">
    <property type="term" value="C:plasma membrane"/>
    <property type="evidence" value="ECO:0007669"/>
    <property type="project" value="UniProtKB-SubCell"/>
</dbReference>
<keyword evidence="6 10" id="KW-0653">Protein transport</keyword>
<keyword evidence="7 10" id="KW-1133">Transmembrane helix</keyword>
<name>A0A7W6REX6_9PROT</name>
<comment type="subcellular location">
    <subcellularLocation>
        <location evidence="1 10">Cell membrane</location>
        <topology evidence="1 10">Multi-pass membrane protein</topology>
    </subcellularLocation>
</comment>
<feature type="transmembrane region" description="Helical" evidence="10">
    <location>
        <begin position="455"/>
        <end position="476"/>
    </location>
</feature>
<comment type="subunit">
    <text evidence="10">Forms a complex with SecF. Part of the essential Sec protein translocation apparatus which comprises SecA, SecYEG and auxiliary proteins SecDF-YajC and YidC.</text>
</comment>
<evidence type="ECO:0000259" key="13">
    <source>
        <dbReference type="Pfam" id="PF22599"/>
    </source>
</evidence>
<dbReference type="InterPro" id="IPR048634">
    <property type="entry name" value="SecD_SecF_C"/>
</dbReference>
<keyword evidence="2 10" id="KW-0813">Transport</keyword>
<keyword evidence="9 10" id="KW-0472">Membrane</keyword>
<dbReference type="NCBIfam" id="TIGR01129">
    <property type="entry name" value="secD"/>
    <property type="match status" value="1"/>
</dbReference>
<protein>
    <recommendedName>
        <fullName evidence="10">Protein translocase subunit SecD</fullName>
    </recommendedName>
</protein>
<evidence type="ECO:0000256" key="1">
    <source>
        <dbReference type="ARBA" id="ARBA00004651"/>
    </source>
</evidence>
<dbReference type="PANTHER" id="PTHR30081">
    <property type="entry name" value="PROTEIN-EXPORT MEMBRANE PROTEIN SEC"/>
    <property type="match status" value="1"/>
</dbReference>
<dbReference type="NCBIfam" id="TIGR00916">
    <property type="entry name" value="2A0604s01"/>
    <property type="match status" value="1"/>
</dbReference>
<feature type="domain" description="Protein translocase subunit SecDF P1" evidence="12">
    <location>
        <begin position="148"/>
        <end position="206"/>
    </location>
</feature>
<evidence type="ECO:0000259" key="11">
    <source>
        <dbReference type="Pfam" id="PF02355"/>
    </source>
</evidence>
<dbReference type="InterPro" id="IPR022646">
    <property type="entry name" value="SecD/SecF_CS"/>
</dbReference>
<reference evidence="14 15" key="1">
    <citation type="submission" date="2020-08" db="EMBL/GenBank/DDBJ databases">
        <title>Genome sequencing of Purple Non-Sulfur Bacteria from various extreme environments.</title>
        <authorList>
            <person name="Mayer M."/>
        </authorList>
    </citation>
    <scope>NUCLEOTIDE SEQUENCE [LARGE SCALE GENOMIC DNA]</scope>
    <source>
        <strain evidence="14 15">JA131</strain>
    </source>
</reference>
<accession>A0A7W6REX6</accession>
<organism evidence="14 15">
    <name type="scientific">Roseospira visakhapatnamensis</name>
    <dbReference type="NCBI Taxonomy" id="390880"/>
    <lineage>
        <taxon>Bacteria</taxon>
        <taxon>Pseudomonadati</taxon>
        <taxon>Pseudomonadota</taxon>
        <taxon>Alphaproteobacteria</taxon>
        <taxon>Rhodospirillales</taxon>
        <taxon>Rhodospirillaceae</taxon>
        <taxon>Roseospira</taxon>
    </lineage>
</organism>
<evidence type="ECO:0000256" key="2">
    <source>
        <dbReference type="ARBA" id="ARBA00022448"/>
    </source>
</evidence>
<sequence>MLYFAKWKIGLILAICLAGLFFSVPNALRGQADGLPSWWQPVTLGLDLQGGSYLLLEVETDAVVREQLEALVESARAELREARIRYVGLGVEAGAAVVTIPDAGQRTEAARLLRGLDSGGTDLTEGAEGRFSLTFQEQALIERRTQAVEQSIEIVRRRVDETGTREPTIQRQGDSRIIVELPGVDDPQRIKALIGRTAKLNFHLLDERVSPEDLAAGQMPPGTTVLPAAENNTDGPPRYAVRKRVEVSGDRLVDAQPNFQDNQPVVSFRFDTAGGQRFGRVTQGAVGQNLAIVLDGAVISAPVIREPILGGSGIISGSFSVQETQDLALLLRAGALPAPLTVLEERTVGPGLGADSIEAGALASLLGLLLVIVFMLATYGLFGAMAVVALVLNLFLLLGALSLLGATLTLPGIAGIVLTMGMAVDANVLIFERMREEARNGRTLMNCIETGFRQAFKAIVDANVTTLVAAALLFYFGSGPVKGFAVTLSIGVLASMFTAVMVTRLMVVVWLRRSRAKALPI</sequence>
<feature type="transmembrane region" description="Helical" evidence="10">
    <location>
        <begin position="384"/>
        <end position="406"/>
    </location>
</feature>
<comment type="function">
    <text evidence="10">Part of the Sec protein translocase complex. Interacts with the SecYEG preprotein conducting channel. SecDF uses the proton motive force (PMF) to complete protein translocation after the ATP-dependent function of SecA.</text>
</comment>
<evidence type="ECO:0000256" key="5">
    <source>
        <dbReference type="ARBA" id="ARBA00022692"/>
    </source>
</evidence>
<dbReference type="InterPro" id="IPR001036">
    <property type="entry name" value="Acrflvin-R"/>
</dbReference>
<keyword evidence="3 10" id="KW-1003">Cell membrane</keyword>
<dbReference type="RefSeq" id="WP_184045617.1">
    <property type="nucleotide sequence ID" value="NZ_JACIGK010000018.1"/>
</dbReference>
<evidence type="ECO:0000256" key="6">
    <source>
        <dbReference type="ARBA" id="ARBA00022927"/>
    </source>
</evidence>
<comment type="caution">
    <text evidence="14">The sequence shown here is derived from an EMBL/GenBank/DDBJ whole genome shotgun (WGS) entry which is preliminary data.</text>
</comment>
<dbReference type="GO" id="GO:0043952">
    <property type="term" value="P:protein transport by the Sec complex"/>
    <property type="evidence" value="ECO:0007669"/>
    <property type="project" value="UniProtKB-UniRule"/>
</dbReference>
<dbReference type="PRINTS" id="PR00702">
    <property type="entry name" value="ACRIFLAVINRP"/>
</dbReference>
<dbReference type="InterPro" id="IPR055344">
    <property type="entry name" value="SecD_SecF_C_bact"/>
</dbReference>
<evidence type="ECO:0000259" key="12">
    <source>
        <dbReference type="Pfam" id="PF21760"/>
    </source>
</evidence>
<dbReference type="Gene3D" id="1.20.1640.10">
    <property type="entry name" value="Multidrug efflux transporter AcrB transmembrane domain"/>
    <property type="match status" value="1"/>
</dbReference>
<feature type="domain" description="Protein export membrane protein SecD/SecF C-terminal" evidence="11">
    <location>
        <begin position="342"/>
        <end position="510"/>
    </location>
</feature>
<evidence type="ECO:0000313" key="14">
    <source>
        <dbReference type="EMBL" id="MBB4266821.1"/>
    </source>
</evidence>
<dbReference type="EMBL" id="JACIGK010000018">
    <property type="protein sequence ID" value="MBB4266821.1"/>
    <property type="molecule type" value="Genomic_DNA"/>
</dbReference>
<dbReference type="HAMAP" id="MF_01463_B">
    <property type="entry name" value="SecD_B"/>
    <property type="match status" value="1"/>
</dbReference>
<dbReference type="InterPro" id="IPR048631">
    <property type="entry name" value="SecD_1st"/>
</dbReference>
<dbReference type="AlphaFoldDB" id="A0A7W6REX6"/>
<proteinExistence type="inferred from homology"/>
<feature type="transmembrane region" description="Helical" evidence="10">
    <location>
        <begin position="412"/>
        <end position="434"/>
    </location>
</feature>
<dbReference type="Pfam" id="PF21760">
    <property type="entry name" value="SecD_1st"/>
    <property type="match status" value="1"/>
</dbReference>
<comment type="caution">
    <text evidence="10">Lacks conserved residue(s) required for the propagation of feature annotation.</text>
</comment>